<sequence length="499" mass="53971">MTVEAGPSHRPVSPSPFPRLGPVLSRISISRVQSPPPRSDGYDNFPLPLPSDPVELERRLTADPEIERQMAEDDIGPPPEGGREAWLCVCGAFFVLFCIFGFATSFGQLKTYYKDHQLAGYSESEIAWISSVQTFLIFLCSTFSGRYFDSHGTRNLLISGSVLFIGSLVGIAFCHNYWQLMLAHAGVGFSGSILYSPSTAVSGHWFLHKRSTAVGIVVCGSGLAGVIYPIMIKNLIELLNFRDALLIIAGMNAALMAFACFTMKARLPPRTPPPLKALLGPWSEPRYSCLVIGSSLIMMNWLSPYFNAPVFANSNHVSSPVSAYSIAILQAGSFLGRALSGILADRFGVWNMYTTFSLISIISLFAFWTGNPLPDGVVIVGLLGYGYGSGGWITLVAASCGAISPVREYGMRLGMLWSLSSLGIIAGPVICGVLINSNDGKFTYAAIFCAVTTLLGIIVCVAPIGMEWFAEAVLRHRGEAAVQNEKTKREDTLESSDDK</sequence>
<evidence type="ECO:0000256" key="1">
    <source>
        <dbReference type="ARBA" id="ARBA00004141"/>
    </source>
</evidence>
<evidence type="ECO:0000256" key="3">
    <source>
        <dbReference type="SAM" id="MobiDB-lite"/>
    </source>
</evidence>
<evidence type="ECO:0000256" key="4">
    <source>
        <dbReference type="SAM" id="Phobius"/>
    </source>
</evidence>
<comment type="subcellular location">
    <subcellularLocation>
        <location evidence="1">Membrane</location>
        <topology evidence="1">Multi-pass membrane protein</topology>
    </subcellularLocation>
</comment>
<gene>
    <name evidence="6" type="ORF">DB88DRAFT_487408</name>
</gene>
<evidence type="ECO:0000259" key="5">
    <source>
        <dbReference type="PROSITE" id="PS50850"/>
    </source>
</evidence>
<feature type="region of interest" description="Disordered" evidence="3">
    <location>
        <begin position="30"/>
        <end position="52"/>
    </location>
</feature>
<dbReference type="InterPro" id="IPR020846">
    <property type="entry name" value="MFS_dom"/>
</dbReference>
<dbReference type="Gene3D" id="1.20.1250.20">
    <property type="entry name" value="MFS general substrate transporter like domains"/>
    <property type="match status" value="2"/>
</dbReference>
<feature type="transmembrane region" description="Helical" evidence="4">
    <location>
        <begin position="244"/>
        <end position="265"/>
    </location>
</feature>
<proteinExistence type="inferred from homology"/>
<feature type="transmembrane region" description="Helical" evidence="4">
    <location>
        <begin position="85"/>
        <end position="106"/>
    </location>
</feature>
<feature type="transmembrane region" description="Helical" evidence="4">
    <location>
        <begin position="184"/>
        <end position="207"/>
    </location>
</feature>
<evidence type="ECO:0000256" key="2">
    <source>
        <dbReference type="ARBA" id="ARBA00006727"/>
    </source>
</evidence>
<dbReference type="InterPro" id="IPR036259">
    <property type="entry name" value="MFS_trans_sf"/>
</dbReference>
<feature type="transmembrane region" description="Helical" evidence="4">
    <location>
        <begin position="214"/>
        <end position="232"/>
    </location>
</feature>
<feature type="transmembrane region" description="Helical" evidence="4">
    <location>
        <begin position="376"/>
        <end position="403"/>
    </location>
</feature>
<accession>A0AAD9FRR6</accession>
<keyword evidence="4" id="KW-1133">Transmembrane helix</keyword>
<feature type="region of interest" description="Disordered" evidence="3">
    <location>
        <begin position="1"/>
        <end position="20"/>
    </location>
</feature>
<organism evidence="6 7">
    <name type="scientific">Papiliotrema laurentii</name>
    <name type="common">Cryptococcus laurentii</name>
    <dbReference type="NCBI Taxonomy" id="5418"/>
    <lineage>
        <taxon>Eukaryota</taxon>
        <taxon>Fungi</taxon>
        <taxon>Dikarya</taxon>
        <taxon>Basidiomycota</taxon>
        <taxon>Agaricomycotina</taxon>
        <taxon>Tremellomycetes</taxon>
        <taxon>Tremellales</taxon>
        <taxon>Rhynchogastremaceae</taxon>
        <taxon>Papiliotrema</taxon>
    </lineage>
</organism>
<feature type="transmembrane region" description="Helical" evidence="4">
    <location>
        <begin position="442"/>
        <end position="465"/>
    </location>
</feature>
<dbReference type="GO" id="GO:0022857">
    <property type="term" value="F:transmembrane transporter activity"/>
    <property type="evidence" value="ECO:0007669"/>
    <property type="project" value="InterPro"/>
</dbReference>
<dbReference type="PANTHER" id="PTHR11360">
    <property type="entry name" value="MONOCARBOXYLATE TRANSPORTER"/>
    <property type="match status" value="1"/>
</dbReference>
<feature type="transmembrane region" description="Helical" evidence="4">
    <location>
        <begin position="415"/>
        <end position="436"/>
    </location>
</feature>
<feature type="transmembrane region" description="Helical" evidence="4">
    <location>
        <begin position="350"/>
        <end position="370"/>
    </location>
</feature>
<feature type="transmembrane region" description="Helical" evidence="4">
    <location>
        <begin position="156"/>
        <end position="178"/>
    </location>
</feature>
<feature type="transmembrane region" description="Helical" evidence="4">
    <location>
        <begin position="126"/>
        <end position="144"/>
    </location>
</feature>
<dbReference type="Pfam" id="PF07690">
    <property type="entry name" value="MFS_1"/>
    <property type="match status" value="1"/>
</dbReference>
<keyword evidence="4" id="KW-0812">Transmembrane</keyword>
<evidence type="ECO:0000313" key="6">
    <source>
        <dbReference type="EMBL" id="KAK1924943.1"/>
    </source>
</evidence>
<dbReference type="InterPro" id="IPR050327">
    <property type="entry name" value="Proton-linked_MCT"/>
</dbReference>
<feature type="domain" description="Major facilitator superfamily (MFS) profile" evidence="5">
    <location>
        <begin position="245"/>
        <end position="499"/>
    </location>
</feature>
<dbReference type="AlphaFoldDB" id="A0AAD9FRR6"/>
<dbReference type="Proteomes" id="UP001182556">
    <property type="component" value="Unassembled WGS sequence"/>
</dbReference>
<name>A0AAD9FRR6_PAPLA</name>
<reference evidence="6" key="1">
    <citation type="submission" date="2023-02" db="EMBL/GenBank/DDBJ databases">
        <title>Identification and recombinant expression of a fungal hydrolase from Papiliotrema laurentii that hydrolyzes apple cutin and clears colloidal polyester polyurethane.</title>
        <authorList>
            <consortium name="DOE Joint Genome Institute"/>
            <person name="Roman V.A."/>
            <person name="Bojanowski C."/>
            <person name="Crable B.R."/>
            <person name="Wagner D.N."/>
            <person name="Hung C.S."/>
            <person name="Nadeau L.J."/>
            <person name="Schratz L."/>
            <person name="Haridas S."/>
            <person name="Pangilinan J."/>
            <person name="Lipzen A."/>
            <person name="Na H."/>
            <person name="Yan M."/>
            <person name="Ng V."/>
            <person name="Grigoriev I.V."/>
            <person name="Spatafora J.W."/>
            <person name="Barlow D."/>
            <person name="Biffinger J."/>
            <person name="Kelley-Loughnane N."/>
            <person name="Varaljay V.A."/>
            <person name="Crookes-Goodson W.J."/>
        </authorList>
    </citation>
    <scope>NUCLEOTIDE SEQUENCE</scope>
    <source>
        <strain evidence="6">5307AH</strain>
    </source>
</reference>
<keyword evidence="7" id="KW-1185">Reference proteome</keyword>
<comment type="caution">
    <text evidence="6">The sequence shown here is derived from an EMBL/GenBank/DDBJ whole genome shotgun (WGS) entry which is preliminary data.</text>
</comment>
<comment type="similarity">
    <text evidence="2">Belongs to the major facilitator superfamily. Monocarboxylate porter (TC 2.A.1.13) family.</text>
</comment>
<dbReference type="PROSITE" id="PS50850">
    <property type="entry name" value="MFS"/>
    <property type="match status" value="1"/>
</dbReference>
<evidence type="ECO:0000313" key="7">
    <source>
        <dbReference type="Proteomes" id="UP001182556"/>
    </source>
</evidence>
<dbReference type="InterPro" id="IPR011701">
    <property type="entry name" value="MFS"/>
</dbReference>
<protein>
    <submittedName>
        <fullName evidence="6">Transporter</fullName>
    </submittedName>
</protein>
<feature type="transmembrane region" description="Helical" evidence="4">
    <location>
        <begin position="323"/>
        <end position="343"/>
    </location>
</feature>
<dbReference type="SUPFAM" id="SSF103473">
    <property type="entry name" value="MFS general substrate transporter"/>
    <property type="match status" value="1"/>
</dbReference>
<dbReference type="EMBL" id="JAODAN010000004">
    <property type="protein sequence ID" value="KAK1924943.1"/>
    <property type="molecule type" value="Genomic_DNA"/>
</dbReference>
<dbReference type="PANTHER" id="PTHR11360:SF177">
    <property type="entry name" value="RIBOFLAVIN TRANSPORTER MCH5"/>
    <property type="match status" value="1"/>
</dbReference>
<keyword evidence="4" id="KW-0472">Membrane</keyword>
<dbReference type="GO" id="GO:0016020">
    <property type="term" value="C:membrane"/>
    <property type="evidence" value="ECO:0007669"/>
    <property type="project" value="UniProtKB-SubCell"/>
</dbReference>